<evidence type="ECO:0000256" key="10">
    <source>
        <dbReference type="SAM" id="Phobius"/>
    </source>
</evidence>
<evidence type="ECO:0000256" key="2">
    <source>
        <dbReference type="ARBA" id="ARBA00022692"/>
    </source>
</evidence>
<feature type="compositionally biased region" description="Polar residues" evidence="9">
    <location>
        <begin position="726"/>
        <end position="736"/>
    </location>
</feature>
<keyword evidence="4 10" id="KW-1133">Transmembrane helix</keyword>
<dbReference type="GeneID" id="106525678"/>
<protein>
    <submittedName>
        <fullName evidence="14">Interleukin-31 receptor subunit alpha isoform X1</fullName>
    </submittedName>
</protein>
<dbReference type="GO" id="GO:0004896">
    <property type="term" value="F:cytokine receptor activity"/>
    <property type="evidence" value="ECO:0007669"/>
    <property type="project" value="TreeGrafter"/>
</dbReference>
<dbReference type="Pfam" id="PF00041">
    <property type="entry name" value="fn3"/>
    <property type="match status" value="2"/>
</dbReference>
<dbReference type="SUPFAM" id="SSF49265">
    <property type="entry name" value="Fibronectin type III"/>
    <property type="match status" value="3"/>
</dbReference>
<reference evidence="14" key="1">
    <citation type="submission" date="2025-08" db="UniProtKB">
        <authorList>
            <consortium name="RefSeq"/>
        </authorList>
    </citation>
    <scope>IDENTIFICATION</scope>
    <source>
        <strain evidence="14">Quisiro</strain>
        <tissue evidence="14">Liver</tissue>
    </source>
</reference>
<evidence type="ECO:0000256" key="4">
    <source>
        <dbReference type="ARBA" id="ARBA00022989"/>
    </source>
</evidence>
<keyword evidence="5 10" id="KW-0472">Membrane</keyword>
<dbReference type="InParanoid" id="A0A2I4C605"/>
<feature type="chain" id="PRO_5014114462" evidence="11">
    <location>
        <begin position="20"/>
        <end position="775"/>
    </location>
</feature>
<feature type="compositionally biased region" description="Polar residues" evidence="9">
    <location>
        <begin position="694"/>
        <end position="709"/>
    </location>
</feature>
<dbReference type="GO" id="GO:0009897">
    <property type="term" value="C:external side of plasma membrane"/>
    <property type="evidence" value="ECO:0007669"/>
    <property type="project" value="TreeGrafter"/>
</dbReference>
<dbReference type="KEGG" id="alim:106525678"/>
<evidence type="ECO:0000256" key="6">
    <source>
        <dbReference type="ARBA" id="ARBA00023157"/>
    </source>
</evidence>
<dbReference type="CDD" id="cd00063">
    <property type="entry name" value="FN3"/>
    <property type="match status" value="2"/>
</dbReference>
<keyword evidence="13" id="KW-1185">Reference proteome</keyword>
<comment type="subcellular location">
    <subcellularLocation>
        <location evidence="1">Membrane</location>
        <topology evidence="1">Single-pass type I membrane protein</topology>
    </subcellularLocation>
</comment>
<dbReference type="AlphaFoldDB" id="A0A2I4C605"/>
<keyword evidence="3 11" id="KW-0732">Signal</keyword>
<feature type="domain" description="Fibronectin type-III" evidence="12">
    <location>
        <begin position="491"/>
        <end position="587"/>
    </location>
</feature>
<evidence type="ECO:0000256" key="8">
    <source>
        <dbReference type="ARBA" id="ARBA00023180"/>
    </source>
</evidence>
<evidence type="ECO:0000256" key="7">
    <source>
        <dbReference type="ARBA" id="ARBA00023170"/>
    </source>
</evidence>
<feature type="transmembrane region" description="Helical" evidence="10">
    <location>
        <begin position="591"/>
        <end position="612"/>
    </location>
</feature>
<dbReference type="RefSeq" id="XP_013875441.1">
    <property type="nucleotide sequence ID" value="XM_014019987.1"/>
</dbReference>
<feature type="signal peptide" evidence="11">
    <location>
        <begin position="1"/>
        <end position="19"/>
    </location>
</feature>
<evidence type="ECO:0000256" key="9">
    <source>
        <dbReference type="SAM" id="MobiDB-lite"/>
    </source>
</evidence>
<name>A0A2I4C605_AUSLI</name>
<sequence length="775" mass="86605">MCSIKVLFIFAAGISFCKGLRDICNVEPKDVYIEVGASVQIVCQSSCVSGNIFWTLNDKPVSENLTHSFNSTHVLSLRNFTNTKATLQCYSSLNHQALGGTIIKTFTRPKNVSCVLYYKTQSSGVPDSFTCRWDHQTSPSLKIKYTVFMGTTSENLREICSSQVTNCTTGQIFNLIDDYFVTVRAKTSAWETDSDPYMFATEDIIKIAPPVVTVTPSSDRLLVEWTVHLSFSQLKCPCQVKYSKALLPNNETPELVSVTVQNLSIKEVESCRNYTVSVRCAQGVAPWSDWSPEKTILTKLNKRQIRLRMWRKVAAEGEDGKRKVHLMWTGIPSTCDESLNYTIKQTSYTKNKIVGNYTHASCGSPACDVEVDQHAHKLFLTMSNDEGLIVEKSVYVPAKEESLPQITDIQTSEREGDIQVSWMAPAQPVSGYIIDWTHNGKQYNWMRSAFTNATLFDLVNRTEYNITVTPLLEDRTGRSSEALQICSSRGVPENVVIRDVQTSNTGALVNWHTESRYPCSGVVSFTVLYEMQNGPLLNVTVDGTKHDIFLKDLQPGTQYSVSVEAKGHDGTTTSRNSFFITQKFDPRLLKVLTACGSILVLLVLFLLLCCAIKWRKFMEKPIPNPGLSSVAKWLSQNHHKKAWFFQPFTHHPENICDQVFTEETRRANTSSLAPTGYGNKASQHSDEYCDPSATLASDESSEPTETQRLSSPEESISSFSTESSSINPYRSQSSAEISMPRSDKLSQGDSGRAQEKTAPKCVYVSLNMLEQGNVR</sequence>
<feature type="region of interest" description="Disordered" evidence="9">
    <location>
        <begin position="668"/>
        <end position="760"/>
    </location>
</feature>
<gene>
    <name evidence="14" type="primary">LOC106525678</name>
</gene>
<dbReference type="STRING" id="52670.A0A2I4C605"/>
<evidence type="ECO:0000256" key="5">
    <source>
        <dbReference type="ARBA" id="ARBA00023136"/>
    </source>
</evidence>
<keyword evidence="8" id="KW-0325">Glycoprotein</keyword>
<feature type="compositionally biased region" description="Low complexity" evidence="9">
    <location>
        <begin position="710"/>
        <end position="725"/>
    </location>
</feature>
<evidence type="ECO:0000313" key="13">
    <source>
        <dbReference type="Proteomes" id="UP000192220"/>
    </source>
</evidence>
<keyword evidence="6" id="KW-1015">Disulfide bond</keyword>
<dbReference type="SMART" id="SM00060">
    <property type="entry name" value="FN3"/>
    <property type="match status" value="3"/>
</dbReference>
<evidence type="ECO:0000313" key="14">
    <source>
        <dbReference type="RefSeq" id="XP_013875441.1"/>
    </source>
</evidence>
<evidence type="ECO:0000256" key="1">
    <source>
        <dbReference type="ARBA" id="ARBA00004479"/>
    </source>
</evidence>
<organism evidence="13 14">
    <name type="scientific">Austrofundulus limnaeus</name>
    <name type="common">Annual killifish</name>
    <dbReference type="NCBI Taxonomy" id="52670"/>
    <lineage>
        <taxon>Eukaryota</taxon>
        <taxon>Metazoa</taxon>
        <taxon>Chordata</taxon>
        <taxon>Craniata</taxon>
        <taxon>Vertebrata</taxon>
        <taxon>Euteleostomi</taxon>
        <taxon>Actinopterygii</taxon>
        <taxon>Neopterygii</taxon>
        <taxon>Teleostei</taxon>
        <taxon>Neoteleostei</taxon>
        <taxon>Acanthomorphata</taxon>
        <taxon>Ovalentaria</taxon>
        <taxon>Atherinomorphae</taxon>
        <taxon>Cyprinodontiformes</taxon>
        <taxon>Rivulidae</taxon>
        <taxon>Austrofundulus</taxon>
    </lineage>
</organism>
<keyword evidence="7 14" id="KW-0675">Receptor</keyword>
<evidence type="ECO:0000256" key="3">
    <source>
        <dbReference type="ARBA" id="ARBA00022729"/>
    </source>
</evidence>
<evidence type="ECO:0000259" key="12">
    <source>
        <dbReference type="PROSITE" id="PS50853"/>
    </source>
</evidence>
<dbReference type="InterPro" id="IPR036116">
    <property type="entry name" value="FN3_sf"/>
</dbReference>
<feature type="compositionally biased region" description="Basic and acidic residues" evidence="9">
    <location>
        <begin position="741"/>
        <end position="758"/>
    </location>
</feature>
<dbReference type="OrthoDB" id="9828391at2759"/>
<dbReference type="PANTHER" id="PTHR23037">
    <property type="entry name" value="CYTOKINE RECEPTOR"/>
    <property type="match status" value="1"/>
</dbReference>
<accession>A0A2I4C605</accession>
<keyword evidence="2 10" id="KW-0812">Transmembrane</keyword>
<dbReference type="InterPro" id="IPR003961">
    <property type="entry name" value="FN3_dom"/>
</dbReference>
<proteinExistence type="predicted"/>
<dbReference type="InterPro" id="IPR013783">
    <property type="entry name" value="Ig-like_fold"/>
</dbReference>
<dbReference type="Gene3D" id="2.60.40.10">
    <property type="entry name" value="Immunoglobulins"/>
    <property type="match status" value="5"/>
</dbReference>
<dbReference type="PROSITE" id="PS50853">
    <property type="entry name" value="FN3"/>
    <property type="match status" value="3"/>
</dbReference>
<feature type="domain" description="Fibronectin type-III" evidence="12">
    <location>
        <begin position="400"/>
        <end position="490"/>
    </location>
</feature>
<dbReference type="Proteomes" id="UP000192220">
    <property type="component" value="Unplaced"/>
</dbReference>
<feature type="domain" description="Fibronectin type-III" evidence="12">
    <location>
        <begin position="206"/>
        <end position="301"/>
    </location>
</feature>
<evidence type="ECO:0000256" key="11">
    <source>
        <dbReference type="SAM" id="SignalP"/>
    </source>
</evidence>
<dbReference type="PANTHER" id="PTHR23037:SF35">
    <property type="entry name" value="FIBRONECTIN TYPE-III DOMAIN-CONTAINING PROTEIN"/>
    <property type="match status" value="1"/>
</dbReference>